<name>A0AA37BQK3_9ARCH</name>
<dbReference type="GO" id="GO:0022857">
    <property type="term" value="F:transmembrane transporter activity"/>
    <property type="evidence" value="ECO:0007669"/>
    <property type="project" value="InterPro"/>
</dbReference>
<keyword evidence="4 7" id="KW-0812">Transmembrane</keyword>
<feature type="domain" description="Major facilitator superfamily (MFS) profile" evidence="8">
    <location>
        <begin position="1"/>
        <end position="372"/>
    </location>
</feature>
<dbReference type="InterPro" id="IPR036259">
    <property type="entry name" value="MFS_trans_sf"/>
</dbReference>
<evidence type="ECO:0000256" key="2">
    <source>
        <dbReference type="ARBA" id="ARBA00022448"/>
    </source>
</evidence>
<reference evidence="9" key="1">
    <citation type="journal article" date="2014" name="Int. J. Syst. Evol. Microbiol.">
        <title>Complete genome sequence of Corynebacterium casei LMG S-19264T (=DSM 44701T), isolated from a smear-ripened cheese.</title>
        <authorList>
            <consortium name="US DOE Joint Genome Institute (JGI-PGF)"/>
            <person name="Walter F."/>
            <person name="Albersmeier A."/>
            <person name="Kalinowski J."/>
            <person name="Ruckert C."/>
        </authorList>
    </citation>
    <scope>NUCLEOTIDE SEQUENCE</scope>
    <source>
        <strain evidence="9">JCM 13583</strain>
    </source>
</reference>
<dbReference type="InterPro" id="IPR050171">
    <property type="entry name" value="MFS_Transporters"/>
</dbReference>
<dbReference type="PANTHER" id="PTHR23517">
    <property type="entry name" value="RESISTANCE PROTEIN MDTM, PUTATIVE-RELATED-RELATED"/>
    <property type="match status" value="1"/>
</dbReference>
<evidence type="ECO:0000256" key="6">
    <source>
        <dbReference type="ARBA" id="ARBA00023136"/>
    </source>
</evidence>
<evidence type="ECO:0000256" key="5">
    <source>
        <dbReference type="ARBA" id="ARBA00022989"/>
    </source>
</evidence>
<dbReference type="RefSeq" id="WP_188679685.1">
    <property type="nucleotide sequence ID" value="NZ_BMNY01000001.1"/>
</dbReference>
<feature type="transmembrane region" description="Helical" evidence="7">
    <location>
        <begin position="230"/>
        <end position="248"/>
    </location>
</feature>
<reference evidence="9" key="2">
    <citation type="submission" date="2022-09" db="EMBL/GenBank/DDBJ databases">
        <authorList>
            <person name="Sun Q."/>
            <person name="Ohkuma M."/>
        </authorList>
    </citation>
    <scope>NUCLEOTIDE SEQUENCE</scope>
    <source>
        <strain evidence="9">JCM 13583</strain>
    </source>
</reference>
<dbReference type="EMBL" id="BMNY01000001">
    <property type="protein sequence ID" value="GGM68140.1"/>
    <property type="molecule type" value="Genomic_DNA"/>
</dbReference>
<feature type="transmembrane region" description="Helical" evidence="7">
    <location>
        <begin position="125"/>
        <end position="148"/>
    </location>
</feature>
<dbReference type="SUPFAM" id="SSF103473">
    <property type="entry name" value="MFS general substrate transporter"/>
    <property type="match status" value="1"/>
</dbReference>
<keyword evidence="6 7" id="KW-0472">Membrane</keyword>
<dbReference type="Proteomes" id="UP000632195">
    <property type="component" value="Unassembled WGS sequence"/>
</dbReference>
<keyword evidence="2" id="KW-0813">Transport</keyword>
<feature type="transmembrane region" description="Helical" evidence="7">
    <location>
        <begin position="260"/>
        <end position="284"/>
    </location>
</feature>
<proteinExistence type="predicted"/>
<dbReference type="PANTHER" id="PTHR23517:SF3">
    <property type="entry name" value="INTEGRAL MEMBRANE TRANSPORT PROTEIN"/>
    <property type="match status" value="1"/>
</dbReference>
<protein>
    <submittedName>
        <fullName evidence="9">MFS transporter</fullName>
    </submittedName>
</protein>
<feature type="transmembrane region" description="Helical" evidence="7">
    <location>
        <begin position="195"/>
        <end position="218"/>
    </location>
</feature>
<evidence type="ECO:0000256" key="7">
    <source>
        <dbReference type="SAM" id="Phobius"/>
    </source>
</evidence>
<dbReference type="Gene3D" id="1.20.1250.20">
    <property type="entry name" value="MFS general substrate transporter like domains"/>
    <property type="match status" value="2"/>
</dbReference>
<feature type="transmembrane region" description="Helical" evidence="7">
    <location>
        <begin position="154"/>
        <end position="174"/>
    </location>
</feature>
<dbReference type="InterPro" id="IPR020846">
    <property type="entry name" value="MFS_dom"/>
</dbReference>
<keyword evidence="5 7" id="KW-1133">Transmembrane helix</keyword>
<feature type="transmembrane region" description="Helical" evidence="7">
    <location>
        <begin position="348"/>
        <end position="369"/>
    </location>
</feature>
<gene>
    <name evidence="9" type="ORF">GCM10007108_02770</name>
</gene>
<evidence type="ECO:0000256" key="3">
    <source>
        <dbReference type="ARBA" id="ARBA00022475"/>
    </source>
</evidence>
<dbReference type="AlphaFoldDB" id="A0AA37BQK3"/>
<dbReference type="GO" id="GO:0005886">
    <property type="term" value="C:plasma membrane"/>
    <property type="evidence" value="ECO:0007669"/>
    <property type="project" value="UniProtKB-SubCell"/>
</dbReference>
<comment type="subcellular location">
    <subcellularLocation>
        <location evidence="1">Cell membrane</location>
        <topology evidence="1">Multi-pass membrane protein</topology>
    </subcellularLocation>
</comment>
<organism evidence="9 10">
    <name type="scientific">Thermogymnomonas acidicola</name>
    <dbReference type="NCBI Taxonomy" id="399579"/>
    <lineage>
        <taxon>Archaea</taxon>
        <taxon>Methanobacteriati</taxon>
        <taxon>Thermoplasmatota</taxon>
        <taxon>Thermoplasmata</taxon>
        <taxon>Thermoplasmatales</taxon>
        <taxon>Thermogymnomonas</taxon>
    </lineage>
</organism>
<evidence type="ECO:0000313" key="9">
    <source>
        <dbReference type="EMBL" id="GGM68140.1"/>
    </source>
</evidence>
<dbReference type="InterPro" id="IPR011701">
    <property type="entry name" value="MFS"/>
</dbReference>
<evidence type="ECO:0000256" key="4">
    <source>
        <dbReference type="ARBA" id="ARBA00022692"/>
    </source>
</evidence>
<evidence type="ECO:0000313" key="10">
    <source>
        <dbReference type="Proteomes" id="UP000632195"/>
    </source>
</evidence>
<sequence length="382" mass="40070">MVAVGTFSFFMNSLVRYFIPSLLPVIEELDGISIVKASLLVTAYWSTYTAMQIPSGFISDRFGQATVNKASFLAMTALFSCFLALHSFAGLLAIQLLLGASSSLVYISDVSLIQRVSEPSRRAHAVGIYQTAFFVGASVAEILSVRLLGISFRASVLAFMPLMLAACMLNFALLSNPERKGRSRGTVRRELAYVAAIRFASGFTYLGFSSLFAAFIVFRGITSADSTYRFAWVPIFLGIAGSPLGGVVSRGITRYKFTVAVAASMALALSVVATGLLPGAWALLTASLSGFFYGLYSGPSMGLATEVSAGEDALGSASGFVNFSSQLGGSVSPFLIGAMVASTHSFSIPFLTVGTVSLALLIAVYIAGISGSLGKTGTRGVT</sequence>
<evidence type="ECO:0000256" key="1">
    <source>
        <dbReference type="ARBA" id="ARBA00004651"/>
    </source>
</evidence>
<dbReference type="PROSITE" id="PS50850">
    <property type="entry name" value="MFS"/>
    <property type="match status" value="1"/>
</dbReference>
<dbReference type="Pfam" id="PF07690">
    <property type="entry name" value="MFS_1"/>
    <property type="match status" value="1"/>
</dbReference>
<feature type="transmembrane region" description="Helical" evidence="7">
    <location>
        <begin position="94"/>
        <end position="113"/>
    </location>
</feature>
<keyword evidence="10" id="KW-1185">Reference proteome</keyword>
<keyword evidence="3" id="KW-1003">Cell membrane</keyword>
<comment type="caution">
    <text evidence="9">The sequence shown here is derived from an EMBL/GenBank/DDBJ whole genome shotgun (WGS) entry which is preliminary data.</text>
</comment>
<accession>A0AA37BQK3</accession>
<evidence type="ECO:0000259" key="8">
    <source>
        <dbReference type="PROSITE" id="PS50850"/>
    </source>
</evidence>